<dbReference type="VEuPathDB" id="FungiDB:P170DRAFT_429359"/>
<dbReference type="NCBIfam" id="TIGR01571">
    <property type="entry name" value="A_thal_Cys_rich"/>
    <property type="match status" value="1"/>
</dbReference>
<dbReference type="Pfam" id="PF04749">
    <property type="entry name" value="PLAC8"/>
    <property type="match status" value="1"/>
</dbReference>
<evidence type="ECO:0000313" key="2">
    <source>
        <dbReference type="Proteomes" id="UP000234275"/>
    </source>
</evidence>
<dbReference type="RefSeq" id="XP_024701528.1">
    <property type="nucleotide sequence ID" value="XM_024847887.1"/>
</dbReference>
<comment type="caution">
    <text evidence="1">The sequence shown here is derived from an EMBL/GenBank/DDBJ whole genome shotgun (WGS) entry which is preliminary data.</text>
</comment>
<reference evidence="1 2" key="1">
    <citation type="submission" date="2016-12" db="EMBL/GenBank/DDBJ databases">
        <title>The genomes of Aspergillus section Nigri reveals drivers in fungal speciation.</title>
        <authorList>
            <consortium name="DOE Joint Genome Institute"/>
            <person name="Vesth T.C."/>
            <person name="Nybo J."/>
            <person name="Theobald S."/>
            <person name="Brandl J."/>
            <person name="Frisvad J.C."/>
            <person name="Nielsen K.F."/>
            <person name="Lyhne E.K."/>
            <person name="Kogle M.E."/>
            <person name="Kuo A."/>
            <person name="Riley R."/>
            <person name="Clum A."/>
            <person name="Nolan M."/>
            <person name="Lipzen A."/>
            <person name="Salamov A."/>
            <person name="Henrissat B."/>
            <person name="Wiebenga A."/>
            <person name="De Vries R.P."/>
            <person name="Grigoriev I.V."/>
            <person name="Mortensen U.H."/>
            <person name="Andersen M.R."/>
            <person name="Baker S.E."/>
        </authorList>
    </citation>
    <scope>NUCLEOTIDE SEQUENCE [LARGE SCALE GENOMIC DNA]</scope>
    <source>
        <strain evidence="1 2">IBT 23096</strain>
    </source>
</reference>
<keyword evidence="2" id="KW-1185">Reference proteome</keyword>
<dbReference type="InterPro" id="IPR006461">
    <property type="entry name" value="PLAC_motif_containing"/>
</dbReference>
<protein>
    <submittedName>
        <fullName evidence="1">PLAC8-domain-containing protein</fullName>
    </submittedName>
</protein>
<dbReference type="PANTHER" id="PTHR15907">
    <property type="entry name" value="DUF614 FAMILY PROTEIN-RELATED"/>
    <property type="match status" value="1"/>
</dbReference>
<dbReference type="GeneID" id="36555586"/>
<dbReference type="OrthoDB" id="1045822at2759"/>
<accession>A0A2I2G071</accession>
<dbReference type="Proteomes" id="UP000234275">
    <property type="component" value="Unassembled WGS sequence"/>
</dbReference>
<sequence>MSAFEPRDWSFSLFACFSPIGICLRSWLCPCVQYGKTQARLKDPYRSSYSCCNSDCVIWTISNLLCCCGCVQFCKRRAMASQLNIKSACCGDCVAACFCPCCALVQEGKEADRCYHHVEPGGKGELSGSIED</sequence>
<proteinExistence type="predicted"/>
<dbReference type="EMBL" id="MSFO01000007">
    <property type="protein sequence ID" value="PLB46226.1"/>
    <property type="molecule type" value="Genomic_DNA"/>
</dbReference>
<evidence type="ECO:0000313" key="1">
    <source>
        <dbReference type="EMBL" id="PLB46226.1"/>
    </source>
</evidence>
<dbReference type="AlphaFoldDB" id="A0A2I2G071"/>
<gene>
    <name evidence="1" type="ORF">P170DRAFT_429359</name>
</gene>
<organism evidence="1 2">
    <name type="scientific">Aspergillus steynii IBT 23096</name>
    <dbReference type="NCBI Taxonomy" id="1392250"/>
    <lineage>
        <taxon>Eukaryota</taxon>
        <taxon>Fungi</taxon>
        <taxon>Dikarya</taxon>
        <taxon>Ascomycota</taxon>
        <taxon>Pezizomycotina</taxon>
        <taxon>Eurotiomycetes</taxon>
        <taxon>Eurotiomycetidae</taxon>
        <taxon>Eurotiales</taxon>
        <taxon>Aspergillaceae</taxon>
        <taxon>Aspergillus</taxon>
        <taxon>Aspergillus subgen. Circumdati</taxon>
    </lineage>
</organism>
<name>A0A2I2G071_9EURO</name>